<evidence type="ECO:0000256" key="2">
    <source>
        <dbReference type="SAM" id="Phobius"/>
    </source>
</evidence>
<name>A0ABP6PF84_9ACTN</name>
<feature type="domain" description="Anti-sigma K factor RskA C-terminal" evidence="3">
    <location>
        <begin position="115"/>
        <end position="241"/>
    </location>
</feature>
<evidence type="ECO:0000259" key="3">
    <source>
        <dbReference type="Pfam" id="PF10099"/>
    </source>
</evidence>
<comment type="caution">
    <text evidence="4">The sequence shown here is derived from an EMBL/GenBank/DDBJ whole genome shotgun (WGS) entry which is preliminary data.</text>
</comment>
<reference evidence="5" key="1">
    <citation type="journal article" date="2019" name="Int. J. Syst. Evol. Microbiol.">
        <title>The Global Catalogue of Microorganisms (GCM) 10K type strain sequencing project: providing services to taxonomists for standard genome sequencing and annotation.</title>
        <authorList>
            <consortium name="The Broad Institute Genomics Platform"/>
            <consortium name="The Broad Institute Genome Sequencing Center for Infectious Disease"/>
            <person name="Wu L."/>
            <person name="Ma J."/>
        </authorList>
    </citation>
    <scope>NUCLEOTIDE SEQUENCE [LARGE SCALE GENOMIC DNA]</scope>
    <source>
        <strain evidence="5">JCM 15614</strain>
    </source>
</reference>
<protein>
    <recommendedName>
        <fullName evidence="3">Anti-sigma K factor RskA C-terminal domain-containing protein</fullName>
    </recommendedName>
</protein>
<keyword evidence="2" id="KW-0472">Membrane</keyword>
<sequence>MQHCTPEQLALAALAERLPDDDAAHLASCAECRAEVAALRRGVELLAVPEFAAPGAPVPPPPNVWAAIASATGVSSAPRPELVAAAPAPVAPPSNVEPPSNVVPLRPRRSRTLLLTAAAAVAGAAIGAGAVAVLQGGGDGAAVAAAALDPLEDADASGSARVVERDDGTRVLEVDLQAPALDDAYYEVWLLTPDVSGLVPVGTTQAGTAVFEIPTGLDLDEYAVVDVSVEPLDGNPAHSGDSVARGVLDS</sequence>
<feature type="region of interest" description="Disordered" evidence="1">
    <location>
        <begin position="231"/>
        <end position="250"/>
    </location>
</feature>
<dbReference type="InterPro" id="IPR018764">
    <property type="entry name" value="RskA_C"/>
</dbReference>
<evidence type="ECO:0000313" key="4">
    <source>
        <dbReference type="EMBL" id="GAA3177200.1"/>
    </source>
</evidence>
<keyword evidence="5" id="KW-1185">Reference proteome</keyword>
<gene>
    <name evidence="4" type="ORF">GCM10010531_33650</name>
</gene>
<dbReference type="EMBL" id="BAAAVV010000008">
    <property type="protein sequence ID" value="GAA3177200.1"/>
    <property type="molecule type" value="Genomic_DNA"/>
</dbReference>
<organism evidence="4 5">
    <name type="scientific">Blastococcus jejuensis</name>
    <dbReference type="NCBI Taxonomy" id="351224"/>
    <lineage>
        <taxon>Bacteria</taxon>
        <taxon>Bacillati</taxon>
        <taxon>Actinomycetota</taxon>
        <taxon>Actinomycetes</taxon>
        <taxon>Geodermatophilales</taxon>
        <taxon>Geodermatophilaceae</taxon>
        <taxon>Blastococcus</taxon>
    </lineage>
</organism>
<evidence type="ECO:0000256" key="1">
    <source>
        <dbReference type="SAM" id="MobiDB-lite"/>
    </source>
</evidence>
<dbReference type="Proteomes" id="UP001499924">
    <property type="component" value="Unassembled WGS sequence"/>
</dbReference>
<dbReference type="Pfam" id="PF10099">
    <property type="entry name" value="RskA_C"/>
    <property type="match status" value="1"/>
</dbReference>
<evidence type="ECO:0000313" key="5">
    <source>
        <dbReference type="Proteomes" id="UP001499924"/>
    </source>
</evidence>
<proteinExistence type="predicted"/>
<dbReference type="RefSeq" id="WP_344690150.1">
    <property type="nucleotide sequence ID" value="NZ_BAAAVV010000008.1"/>
</dbReference>
<keyword evidence="2" id="KW-1133">Transmembrane helix</keyword>
<feature type="transmembrane region" description="Helical" evidence="2">
    <location>
        <begin position="113"/>
        <end position="134"/>
    </location>
</feature>
<accession>A0ABP6PF84</accession>
<keyword evidence="2" id="KW-0812">Transmembrane</keyword>